<keyword evidence="3" id="KW-1185">Reference proteome</keyword>
<feature type="chain" id="PRO_5025603021" description="Lytic polysaccharide monooxygenase" evidence="1">
    <location>
        <begin position="22"/>
        <end position="220"/>
    </location>
</feature>
<protein>
    <recommendedName>
        <fullName evidence="4">Lytic polysaccharide monooxygenase</fullName>
    </recommendedName>
</protein>
<feature type="signal peptide" evidence="1">
    <location>
        <begin position="1"/>
        <end position="21"/>
    </location>
</feature>
<dbReference type="OrthoDB" id="3775566at2759"/>
<evidence type="ECO:0000313" key="2">
    <source>
        <dbReference type="EMBL" id="KAF2796616.1"/>
    </source>
</evidence>
<accession>A0A6A6XJB3</accession>
<keyword evidence="1" id="KW-0732">Signal</keyword>
<evidence type="ECO:0000256" key="1">
    <source>
        <dbReference type="SAM" id="SignalP"/>
    </source>
</evidence>
<reference evidence="2" key="1">
    <citation type="journal article" date="2020" name="Stud. Mycol.">
        <title>101 Dothideomycetes genomes: a test case for predicting lifestyles and emergence of pathogens.</title>
        <authorList>
            <person name="Haridas S."/>
            <person name="Albert R."/>
            <person name="Binder M."/>
            <person name="Bloem J."/>
            <person name="Labutti K."/>
            <person name="Salamov A."/>
            <person name="Andreopoulos B."/>
            <person name="Baker S."/>
            <person name="Barry K."/>
            <person name="Bills G."/>
            <person name="Bluhm B."/>
            <person name="Cannon C."/>
            <person name="Castanera R."/>
            <person name="Culley D."/>
            <person name="Daum C."/>
            <person name="Ezra D."/>
            <person name="Gonzalez J."/>
            <person name="Henrissat B."/>
            <person name="Kuo A."/>
            <person name="Liang C."/>
            <person name="Lipzen A."/>
            <person name="Lutzoni F."/>
            <person name="Magnuson J."/>
            <person name="Mondo S."/>
            <person name="Nolan M."/>
            <person name="Ohm R."/>
            <person name="Pangilinan J."/>
            <person name="Park H.-J."/>
            <person name="Ramirez L."/>
            <person name="Alfaro M."/>
            <person name="Sun H."/>
            <person name="Tritt A."/>
            <person name="Yoshinaga Y."/>
            <person name="Zwiers L.-H."/>
            <person name="Turgeon B."/>
            <person name="Goodwin S."/>
            <person name="Spatafora J."/>
            <person name="Crous P."/>
            <person name="Grigoriev I."/>
        </authorList>
    </citation>
    <scope>NUCLEOTIDE SEQUENCE</scope>
    <source>
        <strain evidence="2">CBS 109.77</strain>
    </source>
</reference>
<sequence length="220" mass="24166">MALSKLLASVVLLSSAVVAQAAAVSQKDFTGIGHIFVLNSSDWSKATPAQKVGCLDDDGRFINDEDVKECGVFARLNTYPYTLSSKNGNCTFDDEKTVANTDSVYGKSDHAWTCNATYTAVIYDELYTIDGFNYPFLCFGDIACYYDAKTVPTAGDRIPLWQFHWGSQQRGITPGHVQLQLLWDKIGELPKREGVKSIPSPRIEVTEGMQVPLTGHGVRS</sequence>
<dbReference type="AlphaFoldDB" id="A0A6A6XJB3"/>
<evidence type="ECO:0008006" key="4">
    <source>
        <dbReference type="Google" id="ProtNLM"/>
    </source>
</evidence>
<gene>
    <name evidence="2" type="ORF">K505DRAFT_335004</name>
</gene>
<proteinExistence type="predicted"/>
<dbReference type="Proteomes" id="UP000799757">
    <property type="component" value="Unassembled WGS sequence"/>
</dbReference>
<name>A0A6A6XJB3_9PLEO</name>
<dbReference type="EMBL" id="MU001826">
    <property type="protein sequence ID" value="KAF2796616.1"/>
    <property type="molecule type" value="Genomic_DNA"/>
</dbReference>
<organism evidence="2 3">
    <name type="scientific">Melanomma pulvis-pyrius CBS 109.77</name>
    <dbReference type="NCBI Taxonomy" id="1314802"/>
    <lineage>
        <taxon>Eukaryota</taxon>
        <taxon>Fungi</taxon>
        <taxon>Dikarya</taxon>
        <taxon>Ascomycota</taxon>
        <taxon>Pezizomycotina</taxon>
        <taxon>Dothideomycetes</taxon>
        <taxon>Pleosporomycetidae</taxon>
        <taxon>Pleosporales</taxon>
        <taxon>Melanommataceae</taxon>
        <taxon>Melanomma</taxon>
    </lineage>
</organism>
<evidence type="ECO:0000313" key="3">
    <source>
        <dbReference type="Proteomes" id="UP000799757"/>
    </source>
</evidence>